<dbReference type="EMBL" id="JAIWYP010000001">
    <property type="protein sequence ID" value="KAH3877980.1"/>
    <property type="molecule type" value="Genomic_DNA"/>
</dbReference>
<comment type="caution">
    <text evidence="1">The sequence shown here is derived from an EMBL/GenBank/DDBJ whole genome shotgun (WGS) entry which is preliminary data.</text>
</comment>
<reference evidence="1" key="1">
    <citation type="journal article" date="2019" name="bioRxiv">
        <title>The Genome of the Zebra Mussel, Dreissena polymorpha: A Resource for Invasive Species Research.</title>
        <authorList>
            <person name="McCartney M.A."/>
            <person name="Auch B."/>
            <person name="Kono T."/>
            <person name="Mallez S."/>
            <person name="Zhang Y."/>
            <person name="Obille A."/>
            <person name="Becker A."/>
            <person name="Abrahante J.E."/>
            <person name="Garbe J."/>
            <person name="Badalamenti J.P."/>
            <person name="Herman A."/>
            <person name="Mangelson H."/>
            <person name="Liachko I."/>
            <person name="Sullivan S."/>
            <person name="Sone E.D."/>
            <person name="Koren S."/>
            <person name="Silverstein K.A.T."/>
            <person name="Beckman K.B."/>
            <person name="Gohl D.M."/>
        </authorList>
    </citation>
    <scope>NUCLEOTIDE SEQUENCE</scope>
    <source>
        <strain evidence="1">Duluth1</strain>
        <tissue evidence="1">Whole animal</tissue>
    </source>
</reference>
<name>A0A9D4RTA3_DREPO</name>
<evidence type="ECO:0000313" key="2">
    <source>
        <dbReference type="Proteomes" id="UP000828390"/>
    </source>
</evidence>
<sequence length="288" mass="31266">MPKVQCGVSVPPLPVKVSPKVTQSDDETWQTCLARWATHAKSAMWRLSATASGESVAEGDPERRNLADLFGPMGHACQKCNVASQCHRFRCESVAEGDPERRNLADLFGPMGHACQKCNVASQCHRFRSLKSRLSLGTCLARWATHAKSAMWRLSATASGESVAEGTLTGPSLKSRLSLGVGDPERRNLADLFGPMGHACQSAMWRLSATASGESVAEGDPERRNLADLFGPMGHACQKCNVASQCHRFRCESVAEGDPERRNLADLFGPMGHACQKCNVASQCHRFR</sequence>
<organism evidence="1 2">
    <name type="scientific">Dreissena polymorpha</name>
    <name type="common">Zebra mussel</name>
    <name type="synonym">Mytilus polymorpha</name>
    <dbReference type="NCBI Taxonomy" id="45954"/>
    <lineage>
        <taxon>Eukaryota</taxon>
        <taxon>Metazoa</taxon>
        <taxon>Spiralia</taxon>
        <taxon>Lophotrochozoa</taxon>
        <taxon>Mollusca</taxon>
        <taxon>Bivalvia</taxon>
        <taxon>Autobranchia</taxon>
        <taxon>Heteroconchia</taxon>
        <taxon>Euheterodonta</taxon>
        <taxon>Imparidentia</taxon>
        <taxon>Neoheterodontei</taxon>
        <taxon>Myida</taxon>
        <taxon>Dreissenoidea</taxon>
        <taxon>Dreissenidae</taxon>
        <taxon>Dreissena</taxon>
    </lineage>
</organism>
<evidence type="ECO:0000313" key="1">
    <source>
        <dbReference type="EMBL" id="KAH3877980.1"/>
    </source>
</evidence>
<keyword evidence="2" id="KW-1185">Reference proteome</keyword>
<accession>A0A9D4RTA3</accession>
<dbReference type="AlphaFoldDB" id="A0A9D4RTA3"/>
<proteinExistence type="predicted"/>
<reference evidence="1" key="2">
    <citation type="submission" date="2020-11" db="EMBL/GenBank/DDBJ databases">
        <authorList>
            <person name="McCartney M.A."/>
            <person name="Auch B."/>
            <person name="Kono T."/>
            <person name="Mallez S."/>
            <person name="Becker A."/>
            <person name="Gohl D.M."/>
            <person name="Silverstein K.A.T."/>
            <person name="Koren S."/>
            <person name="Bechman K.B."/>
            <person name="Herman A."/>
            <person name="Abrahante J.E."/>
            <person name="Garbe J."/>
        </authorList>
    </citation>
    <scope>NUCLEOTIDE SEQUENCE</scope>
    <source>
        <strain evidence="1">Duluth1</strain>
        <tissue evidence="1">Whole animal</tissue>
    </source>
</reference>
<protein>
    <submittedName>
        <fullName evidence="1">Uncharacterized protein</fullName>
    </submittedName>
</protein>
<dbReference type="Proteomes" id="UP000828390">
    <property type="component" value="Unassembled WGS sequence"/>
</dbReference>
<gene>
    <name evidence="1" type="ORF">DPMN_001859</name>
</gene>